<dbReference type="Gene3D" id="3.30.70.330">
    <property type="match status" value="1"/>
</dbReference>
<dbReference type="GO" id="GO:0000339">
    <property type="term" value="F:RNA cap binding"/>
    <property type="evidence" value="ECO:0007669"/>
    <property type="project" value="InterPro"/>
</dbReference>
<gene>
    <name evidence="6" type="primary">NCBP2L</name>
</gene>
<evidence type="ECO:0000313" key="6">
    <source>
        <dbReference type="RefSeq" id="XP_044767869.1"/>
    </source>
</evidence>
<dbReference type="InterPro" id="IPR034148">
    <property type="entry name" value="NCBP2_RRM"/>
</dbReference>
<dbReference type="Proteomes" id="UP000248481">
    <property type="component" value="Chromosome X"/>
</dbReference>
<evidence type="ECO:0000313" key="5">
    <source>
        <dbReference type="Proteomes" id="UP000248481"/>
    </source>
</evidence>
<comment type="similarity">
    <text evidence="1 3">Belongs to the RRM NCBP2 family.</text>
</comment>
<keyword evidence="3" id="KW-0507">mRNA processing</keyword>
<dbReference type="AlphaFoldDB" id="A0A8M1M9T0"/>
<dbReference type="GeneID" id="110570419"/>
<reference evidence="6" key="1">
    <citation type="submission" date="2025-08" db="UniProtKB">
        <authorList>
            <consortium name="RefSeq"/>
        </authorList>
    </citation>
    <scope>IDENTIFICATION</scope>
    <source>
        <tissue evidence="6">Blood</tissue>
    </source>
</reference>
<dbReference type="InterPro" id="IPR035979">
    <property type="entry name" value="RBD_domain_sf"/>
</dbReference>
<keyword evidence="2 3" id="KW-0694">RNA-binding</keyword>
<sequence length="176" mass="20409">MDRKQLPSRCPLGTVSSDLRILQGNSSLELSEYWDRQFDGDNDDQEKLLKESSTLYVGNLSFRTTEEQIYELFSRCGAIKHVFMGLDKIKKKACGFCFVEYYNRVDAENAMWFLNGTRLDDRIIHTDWDLGFREHRQYGHRPEGQVRNANAFCEDFDVGRGGSGKQAQARDRRGIH</sequence>
<dbReference type="Pfam" id="PF00076">
    <property type="entry name" value="RRM_1"/>
    <property type="match status" value="1"/>
</dbReference>
<feature type="domain" description="RRM" evidence="4">
    <location>
        <begin position="53"/>
        <end position="131"/>
    </location>
</feature>
<comment type="subunit">
    <text evidence="3">Component of the nuclear cap-binding complex (CBC), a heterodimer composed of ncbp1/cbp80 and ncbp2/cbp20 that interacts with m7GpppG-capped RNA.</text>
</comment>
<dbReference type="CTD" id="392517"/>
<comment type="function">
    <text evidence="3">Component of the cap-binding complex (CBC), which binds co-transcriptionally to the 5' cap of pre-mRNAs and is involved in various processes such as pre-mRNA splicing, translation regulation, nonsense-mediated mRNA decay, RNA-mediated gene silencing (RNAi) by microRNAs (miRNAs) and mRNA export. The CBC complex is involved in mRNA export from the nucleus, leading to the recruitment of the mRNA export machinery to the 5' end of mRNA and to mRNA export in a 5' to 3' direction through the nuclear pore. The CBC complex is also involved in mediating U snRNA and intronless mRNAs export from the nucleus. The CBC complex is essential for a pioneer round of mRNA translation, before steady state translation when the CBC complex is replaced by cytoplasmic cap-binding protein eIF4E. The pioneer round of mRNA translation mediated by the CBC complex plays a central role in nonsense-mediated mRNA decay (NMD), NMD only taking place in mRNAs bound to the CBC complex, but not on eIF4E-bound mRNAs. The CBC complex enhances NMD in mRNAs containing at least one exon-junction complex (EJC), promoting the interaction between upf1 and upf2. The CBC complex is also involved in 'failsafe' NMD, which is independent of the EJC complex, while it does not participate in Staufen-mediated mRNA decay (SMD). During cell proliferation, the CBC complex is also involved in microRNAs (miRNAs) biogenesis via its interaction with srrt/ars2, thereby being required for miRNA-mediated RNA interference. The CBC complex also acts as a negative regulator of parn, thereby acting as an inhibitor of mRNA deadenylation. In the CBC complex, ncbp2/cbp20 recognizes and binds capped RNAs (m7GpppG-capped RNA) but requires ncbp1/cbp80 to stabilize the movement of its N-terminal loop and lock the CBC into a high affinity cap-binding state with the cap structure. The conventional cap-binding complex with NCBP2 binds both small nuclear RNA (snRNA) and messenger (mRNA) and is involved in their export from the nucleus.</text>
</comment>
<dbReference type="GO" id="GO:0005634">
    <property type="term" value="C:nucleus"/>
    <property type="evidence" value="ECO:0007669"/>
    <property type="project" value="UniProtKB-SubCell"/>
</dbReference>
<dbReference type="KEGG" id="nsu:110570419"/>
<dbReference type="InterPro" id="IPR027157">
    <property type="entry name" value="NCBP2"/>
</dbReference>
<dbReference type="RefSeq" id="XP_044767869.1">
    <property type="nucleotide sequence ID" value="XM_044911934.1"/>
</dbReference>
<evidence type="ECO:0000259" key="4">
    <source>
        <dbReference type="PROSITE" id="PS50102"/>
    </source>
</evidence>
<evidence type="ECO:0000256" key="3">
    <source>
        <dbReference type="RuleBase" id="RU364036"/>
    </source>
</evidence>
<evidence type="ECO:0000256" key="1">
    <source>
        <dbReference type="ARBA" id="ARBA00010725"/>
    </source>
</evidence>
<comment type="subcellular location">
    <subcellularLocation>
        <location evidence="3">Nucleus</location>
    </subcellularLocation>
</comment>
<keyword evidence="5" id="KW-1185">Reference proteome</keyword>
<dbReference type="SMART" id="SM00360">
    <property type="entry name" value="RRM"/>
    <property type="match status" value="1"/>
</dbReference>
<dbReference type="GO" id="GO:0045292">
    <property type="term" value="P:mRNA cis splicing, via spliceosome"/>
    <property type="evidence" value="ECO:0007669"/>
    <property type="project" value="InterPro"/>
</dbReference>
<dbReference type="PROSITE" id="PS50102">
    <property type="entry name" value="RRM"/>
    <property type="match status" value="1"/>
</dbReference>
<dbReference type="InterPro" id="IPR012677">
    <property type="entry name" value="Nucleotide-bd_a/b_plait_sf"/>
</dbReference>
<dbReference type="PANTHER" id="PTHR18847">
    <property type="entry name" value="20 KD NUCLEAR CAP BINDING PROTEIN"/>
    <property type="match status" value="1"/>
</dbReference>
<keyword evidence="3" id="KW-0508">mRNA splicing</keyword>
<dbReference type="PANTHER" id="PTHR18847:SF7">
    <property type="entry name" value="NUCLEAR CAP-BINDING PROTEIN SUBUNIT 2"/>
    <property type="match status" value="1"/>
</dbReference>
<organism evidence="5 6">
    <name type="scientific">Neomonachus schauinslandi</name>
    <name type="common">Hawaiian monk seal</name>
    <name type="synonym">Monachus schauinslandi</name>
    <dbReference type="NCBI Taxonomy" id="29088"/>
    <lineage>
        <taxon>Eukaryota</taxon>
        <taxon>Metazoa</taxon>
        <taxon>Chordata</taxon>
        <taxon>Craniata</taxon>
        <taxon>Vertebrata</taxon>
        <taxon>Euteleostomi</taxon>
        <taxon>Mammalia</taxon>
        <taxon>Eutheria</taxon>
        <taxon>Laurasiatheria</taxon>
        <taxon>Carnivora</taxon>
        <taxon>Caniformia</taxon>
        <taxon>Pinnipedia</taxon>
        <taxon>Phocidae</taxon>
        <taxon>Monachinae</taxon>
        <taxon>Monachini</taxon>
        <taxon>Neomonachus</taxon>
    </lineage>
</organism>
<evidence type="ECO:0000256" key="2">
    <source>
        <dbReference type="PROSITE-ProRule" id="PRU00176"/>
    </source>
</evidence>
<keyword evidence="3" id="KW-0539">Nucleus</keyword>
<name>A0A8M1M9T0_NEOSC</name>
<dbReference type="GO" id="GO:0005846">
    <property type="term" value="C:nuclear cap binding complex"/>
    <property type="evidence" value="ECO:0007669"/>
    <property type="project" value="InterPro"/>
</dbReference>
<dbReference type="CDD" id="cd12240">
    <property type="entry name" value="RRM_NCBP2"/>
    <property type="match status" value="1"/>
</dbReference>
<protein>
    <recommendedName>
        <fullName evidence="3">Nuclear cap-binding protein subunit 2</fullName>
    </recommendedName>
    <alternativeName>
        <fullName evidence="3">20 kDa nuclear cap-binding protein</fullName>
    </alternativeName>
</protein>
<proteinExistence type="inferred from homology"/>
<dbReference type="SUPFAM" id="SSF54928">
    <property type="entry name" value="RNA-binding domain, RBD"/>
    <property type="match status" value="1"/>
</dbReference>
<dbReference type="InterPro" id="IPR000504">
    <property type="entry name" value="RRM_dom"/>
</dbReference>
<accession>A0A8M1M9T0</accession>